<name>A0A7W5TPM7_9MICC</name>
<organism evidence="4 5">
    <name type="scientific">Garicola koreensis</name>
    <dbReference type="NCBI Taxonomy" id="1262554"/>
    <lineage>
        <taxon>Bacteria</taxon>
        <taxon>Bacillati</taxon>
        <taxon>Actinomycetota</taxon>
        <taxon>Actinomycetes</taxon>
        <taxon>Micrococcales</taxon>
        <taxon>Micrococcaceae</taxon>
        <taxon>Garicola</taxon>
    </lineage>
</organism>
<evidence type="ECO:0000259" key="3">
    <source>
        <dbReference type="SMART" id="SM00507"/>
    </source>
</evidence>
<dbReference type="GO" id="GO:0004519">
    <property type="term" value="F:endonuclease activity"/>
    <property type="evidence" value="ECO:0007669"/>
    <property type="project" value="InterPro"/>
</dbReference>
<evidence type="ECO:0000256" key="2">
    <source>
        <dbReference type="SAM" id="MobiDB-lite"/>
    </source>
</evidence>
<protein>
    <recommendedName>
        <fullName evidence="3">HNH nuclease domain-containing protein</fullName>
    </recommendedName>
</protein>
<dbReference type="AlphaFoldDB" id="A0A7W5TPM7"/>
<dbReference type="GO" id="GO:0008270">
    <property type="term" value="F:zinc ion binding"/>
    <property type="evidence" value="ECO:0007669"/>
    <property type="project" value="InterPro"/>
</dbReference>
<dbReference type="InterPro" id="IPR003615">
    <property type="entry name" value="HNH_nuc"/>
</dbReference>
<evidence type="ECO:0000313" key="5">
    <source>
        <dbReference type="Proteomes" id="UP000547528"/>
    </source>
</evidence>
<comment type="caution">
    <text evidence="4">The sequence shown here is derived from an EMBL/GenBank/DDBJ whole genome shotgun (WGS) entry which is preliminary data.</text>
</comment>
<dbReference type="SMART" id="SM00507">
    <property type="entry name" value="HNHc"/>
    <property type="match status" value="1"/>
</dbReference>
<evidence type="ECO:0000313" key="4">
    <source>
        <dbReference type="EMBL" id="MBB3667376.1"/>
    </source>
</evidence>
<proteinExistence type="inferred from homology"/>
<feature type="region of interest" description="Disordered" evidence="2">
    <location>
        <begin position="1"/>
        <end position="39"/>
    </location>
</feature>
<dbReference type="Gene3D" id="1.10.30.50">
    <property type="match status" value="1"/>
</dbReference>
<accession>A0A7W5TPM7</accession>
<gene>
    <name evidence="4" type="ORF">FHX47_000969</name>
</gene>
<evidence type="ECO:0000256" key="1">
    <source>
        <dbReference type="ARBA" id="ARBA00023450"/>
    </source>
</evidence>
<dbReference type="InterPro" id="IPR002711">
    <property type="entry name" value="HNH"/>
</dbReference>
<dbReference type="EMBL" id="JACIBT010000001">
    <property type="protein sequence ID" value="MBB3667376.1"/>
    <property type="molecule type" value="Genomic_DNA"/>
</dbReference>
<dbReference type="InterPro" id="IPR003870">
    <property type="entry name" value="DUF222"/>
</dbReference>
<dbReference type="GO" id="GO:0003676">
    <property type="term" value="F:nucleic acid binding"/>
    <property type="evidence" value="ECO:0007669"/>
    <property type="project" value="InterPro"/>
</dbReference>
<dbReference type="Pfam" id="PF02720">
    <property type="entry name" value="DUF222"/>
    <property type="match status" value="1"/>
</dbReference>
<dbReference type="CDD" id="cd00085">
    <property type="entry name" value="HNHc"/>
    <property type="match status" value="1"/>
</dbReference>
<dbReference type="Proteomes" id="UP000547528">
    <property type="component" value="Unassembled WGS sequence"/>
</dbReference>
<sequence>MGTDENSPSGITGGDDQSEKASGAGAASDQPEPPELRDPKTRVIWEAEYAARIAEANKLVTLMKYIDSQTDETRREVRADYESLQAREASPEALRLCAQQSENAVRTAEDAAIMCAADALNLSEHHVTSLHIAAESARTQLPKVWQAFREGRITCGALRSIAGTLNKPLKEGTIEKLDEKAPAYAETHRPGQLNDWLRRFIAKVEPIGAAERFTRAAKERHVTVRDLDDGMSLLTAIMPTMTAHSIQQKLEAVARSPQQAIPHNPLIATQIDQQEQRLELTRALNQWMHAGRRSEGSEVTLIDSWEIGQAAQHMAQELQEENLNAQQVPFADGLHITDGAPIGLPEAPGPNERPREMNTDAQAAGHLPETRADGDPRNISQRALDMFTAWLLDGGSSNGIEIETHIGILVPEATLKGTSDQPAISRDGRAVIPGPHIRDMLRIQHDNLKWCELGTNGEPPGSAESPSDAKAHGEDILSYHSVGRYPPPRLRTALQFRDGVCVADGCRTPAERCDIDHIVPWPHGGTHAENLQVLCRRHHRLKTAGYDIKSHYTQAA</sequence>
<comment type="similarity">
    <text evidence="1">Belongs to the Rv1128c/1148c/1588c/1702c/1945/3466 family.</text>
</comment>
<feature type="domain" description="HNH nuclease" evidence="3">
    <location>
        <begin position="489"/>
        <end position="540"/>
    </location>
</feature>
<reference evidence="4 5" key="1">
    <citation type="submission" date="2020-08" db="EMBL/GenBank/DDBJ databases">
        <title>Sequencing the genomes of 1000 actinobacteria strains.</title>
        <authorList>
            <person name="Klenk H.-P."/>
        </authorList>
    </citation>
    <scope>NUCLEOTIDE SEQUENCE [LARGE SCALE GENOMIC DNA]</scope>
    <source>
        <strain evidence="4 5">DSM 28238</strain>
    </source>
</reference>
<dbReference type="RefSeq" id="WP_221205984.1">
    <property type="nucleotide sequence ID" value="NZ_BAABKR010000001.1"/>
</dbReference>
<feature type="compositionally biased region" description="Polar residues" evidence="2">
    <location>
        <begin position="1"/>
        <end position="10"/>
    </location>
</feature>
<dbReference type="Pfam" id="PF01844">
    <property type="entry name" value="HNH"/>
    <property type="match status" value="1"/>
</dbReference>
<keyword evidence="5" id="KW-1185">Reference proteome</keyword>